<dbReference type="HOGENOM" id="CLU_140382_0_0_11"/>
<protein>
    <recommendedName>
        <fullName evidence="4">Integral membrane protein</fullName>
    </recommendedName>
</protein>
<keyword evidence="1" id="KW-0472">Membrane</keyword>
<feature type="transmembrane region" description="Helical" evidence="1">
    <location>
        <begin position="35"/>
        <end position="57"/>
    </location>
</feature>
<feature type="transmembrane region" description="Helical" evidence="1">
    <location>
        <begin position="69"/>
        <end position="86"/>
    </location>
</feature>
<feature type="transmembrane region" description="Helical" evidence="1">
    <location>
        <begin position="93"/>
        <end position="113"/>
    </location>
</feature>
<keyword evidence="3" id="KW-1185">Reference proteome</keyword>
<keyword evidence="1" id="KW-0812">Transmembrane</keyword>
<keyword evidence="1" id="KW-1133">Transmembrane helix</keyword>
<name>F5XTL8_MICPN</name>
<reference evidence="2 3" key="1">
    <citation type="submission" date="2011-05" db="EMBL/GenBank/DDBJ databases">
        <title>Whole genome sequence of Microlunatus phosphovorus NM-1.</title>
        <authorList>
            <person name="Hosoyama A."/>
            <person name="Sasaki K."/>
            <person name="Harada T."/>
            <person name="Igarashi R."/>
            <person name="Kawakoshi A."/>
            <person name="Sasagawa M."/>
            <person name="Fukada J."/>
            <person name="Nakamura S."/>
            <person name="Katano Y."/>
            <person name="Hanada S."/>
            <person name="Kamagata Y."/>
            <person name="Nakamura N."/>
            <person name="Yamazaki S."/>
            <person name="Fujita N."/>
        </authorList>
    </citation>
    <scope>NUCLEOTIDE SEQUENCE [LARGE SCALE GENOMIC DNA]</scope>
    <source>
        <strain evidence="3">ATCC 700054 / DSM 10555 / JCM 9379 / NBRC 101784 / NCIMB 13414 / VKM Ac-1990 / NM-1</strain>
    </source>
</reference>
<evidence type="ECO:0000313" key="3">
    <source>
        <dbReference type="Proteomes" id="UP000007947"/>
    </source>
</evidence>
<dbReference type="EMBL" id="AP012204">
    <property type="protein sequence ID" value="BAK37467.1"/>
    <property type="molecule type" value="Genomic_DNA"/>
</dbReference>
<evidence type="ECO:0000256" key="1">
    <source>
        <dbReference type="SAM" id="Phobius"/>
    </source>
</evidence>
<dbReference type="Proteomes" id="UP000007947">
    <property type="component" value="Chromosome"/>
</dbReference>
<dbReference type="OrthoDB" id="3828660at2"/>
<dbReference type="KEGG" id="mph:MLP_44530"/>
<dbReference type="RefSeq" id="WP_013865301.1">
    <property type="nucleotide sequence ID" value="NC_015635.1"/>
</dbReference>
<evidence type="ECO:0008006" key="4">
    <source>
        <dbReference type="Google" id="ProtNLM"/>
    </source>
</evidence>
<proteinExistence type="predicted"/>
<feature type="transmembrane region" description="Helical" evidence="1">
    <location>
        <begin position="6"/>
        <end position="23"/>
    </location>
</feature>
<evidence type="ECO:0000313" key="2">
    <source>
        <dbReference type="EMBL" id="BAK37467.1"/>
    </source>
</evidence>
<organism evidence="2 3">
    <name type="scientific">Microlunatus phosphovorus (strain ATCC 700054 / DSM 10555 / JCM 9379 / NBRC 101784 / NCIMB 13414 / VKM Ac-1990 / NM-1)</name>
    <dbReference type="NCBI Taxonomy" id="1032480"/>
    <lineage>
        <taxon>Bacteria</taxon>
        <taxon>Bacillati</taxon>
        <taxon>Actinomycetota</taxon>
        <taxon>Actinomycetes</taxon>
        <taxon>Propionibacteriales</taxon>
        <taxon>Propionibacteriaceae</taxon>
        <taxon>Microlunatus</taxon>
    </lineage>
</organism>
<accession>F5XTL8</accession>
<dbReference type="AlphaFoldDB" id="F5XTL8"/>
<dbReference type="STRING" id="1032480.MLP_44530"/>
<gene>
    <name evidence="2" type="ordered locus">MLP_44530</name>
</gene>
<sequence length="119" mass="12794">MVPVLAYVVMALSGGMVIWGLLTTAVNQPPYKAQLLYAAGVEIVTVVQSIVGFVGIARGFRPEEFGTTIGYLIGILVLIPAAWFWANVERTRYSGLVLAVAGLAVSVMTLRLMQLWVPA</sequence>